<proteinExistence type="predicted"/>
<sequence length="86" mass="9656">MARTSRRSAPRAGVDPRDEPSAEWGWHGSFPNATRIAGVVSALILLVLLIGPYQTHLQDFWMIPLALGMLGLIVYGTVKRRNDWRK</sequence>
<dbReference type="Pfam" id="PF10939">
    <property type="entry name" value="DUF2631"/>
    <property type="match status" value="1"/>
</dbReference>
<evidence type="ECO:0000313" key="3">
    <source>
        <dbReference type="EMBL" id="MDT0350982.1"/>
    </source>
</evidence>
<dbReference type="InterPro" id="IPR024341">
    <property type="entry name" value="DUF2631"/>
</dbReference>
<keyword evidence="2" id="KW-0812">Transmembrane</keyword>
<gene>
    <name evidence="3" type="ORF">RM445_15745</name>
</gene>
<keyword evidence="2" id="KW-1133">Transmembrane helix</keyword>
<accession>A0ABU2NBN7</accession>
<name>A0ABU2NBN7_9PSEU</name>
<reference evidence="4" key="1">
    <citation type="submission" date="2023-07" db="EMBL/GenBank/DDBJ databases">
        <title>30 novel species of actinomycetes from the DSMZ collection.</title>
        <authorList>
            <person name="Nouioui I."/>
        </authorList>
    </citation>
    <scope>NUCLEOTIDE SEQUENCE [LARGE SCALE GENOMIC DNA]</scope>
    <source>
        <strain evidence="4">DSM 45834</strain>
    </source>
</reference>
<dbReference type="EMBL" id="JAVREJ010000010">
    <property type="protein sequence ID" value="MDT0350982.1"/>
    <property type="molecule type" value="Genomic_DNA"/>
</dbReference>
<dbReference type="Proteomes" id="UP001183202">
    <property type="component" value="Unassembled WGS sequence"/>
</dbReference>
<feature type="transmembrane region" description="Helical" evidence="2">
    <location>
        <begin position="60"/>
        <end position="78"/>
    </location>
</feature>
<evidence type="ECO:0000256" key="2">
    <source>
        <dbReference type="SAM" id="Phobius"/>
    </source>
</evidence>
<evidence type="ECO:0000313" key="4">
    <source>
        <dbReference type="Proteomes" id="UP001183202"/>
    </source>
</evidence>
<evidence type="ECO:0000256" key="1">
    <source>
        <dbReference type="SAM" id="MobiDB-lite"/>
    </source>
</evidence>
<dbReference type="RefSeq" id="WP_311557064.1">
    <property type="nucleotide sequence ID" value="NZ_JAVREJ010000010.1"/>
</dbReference>
<keyword evidence="4" id="KW-1185">Reference proteome</keyword>
<comment type="caution">
    <text evidence="3">The sequence shown here is derived from an EMBL/GenBank/DDBJ whole genome shotgun (WGS) entry which is preliminary data.</text>
</comment>
<protein>
    <submittedName>
        <fullName evidence="3">DUF2631 domain-containing protein</fullName>
    </submittedName>
</protein>
<organism evidence="3 4">
    <name type="scientific">Pseudonocardia charpentierae</name>
    <dbReference type="NCBI Taxonomy" id="3075545"/>
    <lineage>
        <taxon>Bacteria</taxon>
        <taxon>Bacillati</taxon>
        <taxon>Actinomycetota</taxon>
        <taxon>Actinomycetes</taxon>
        <taxon>Pseudonocardiales</taxon>
        <taxon>Pseudonocardiaceae</taxon>
        <taxon>Pseudonocardia</taxon>
    </lineage>
</organism>
<keyword evidence="2" id="KW-0472">Membrane</keyword>
<feature type="region of interest" description="Disordered" evidence="1">
    <location>
        <begin position="1"/>
        <end position="23"/>
    </location>
</feature>
<feature type="transmembrane region" description="Helical" evidence="2">
    <location>
        <begin position="36"/>
        <end position="54"/>
    </location>
</feature>